<proteinExistence type="predicted"/>
<accession>A0ABN1XRJ1</accession>
<keyword evidence="2" id="KW-1185">Reference proteome</keyword>
<dbReference type="SUPFAM" id="SSF55961">
    <property type="entry name" value="Bet v1-like"/>
    <property type="match status" value="1"/>
</dbReference>
<evidence type="ECO:0000313" key="2">
    <source>
        <dbReference type="Proteomes" id="UP001499863"/>
    </source>
</evidence>
<dbReference type="InterPro" id="IPR019587">
    <property type="entry name" value="Polyketide_cyclase/dehydratase"/>
</dbReference>
<dbReference type="RefSeq" id="WP_344329750.1">
    <property type="nucleotide sequence ID" value="NZ_BAAAKJ010000068.1"/>
</dbReference>
<dbReference type="Pfam" id="PF10604">
    <property type="entry name" value="Polyketide_cyc2"/>
    <property type="match status" value="1"/>
</dbReference>
<name>A0ABN1XRJ1_9ACTN</name>
<dbReference type="EMBL" id="BAAAKJ010000068">
    <property type="protein sequence ID" value="GAA1388321.1"/>
    <property type="molecule type" value="Genomic_DNA"/>
</dbReference>
<dbReference type="Proteomes" id="UP001499863">
    <property type="component" value="Unassembled WGS sequence"/>
</dbReference>
<organism evidence="1 2">
    <name type="scientific">Kitasatospora putterlickiae</name>
    <dbReference type="NCBI Taxonomy" id="221725"/>
    <lineage>
        <taxon>Bacteria</taxon>
        <taxon>Bacillati</taxon>
        <taxon>Actinomycetota</taxon>
        <taxon>Actinomycetes</taxon>
        <taxon>Kitasatosporales</taxon>
        <taxon>Streptomycetaceae</taxon>
        <taxon>Kitasatospora</taxon>
    </lineage>
</organism>
<dbReference type="Gene3D" id="3.30.530.20">
    <property type="match status" value="1"/>
</dbReference>
<reference evidence="1 2" key="1">
    <citation type="journal article" date="2019" name="Int. J. Syst. Evol. Microbiol.">
        <title>The Global Catalogue of Microorganisms (GCM) 10K type strain sequencing project: providing services to taxonomists for standard genome sequencing and annotation.</title>
        <authorList>
            <consortium name="The Broad Institute Genomics Platform"/>
            <consortium name="The Broad Institute Genome Sequencing Center for Infectious Disease"/>
            <person name="Wu L."/>
            <person name="Ma J."/>
        </authorList>
    </citation>
    <scope>NUCLEOTIDE SEQUENCE [LARGE SCALE GENOMIC DNA]</scope>
    <source>
        <strain evidence="1 2">JCM 12393</strain>
    </source>
</reference>
<dbReference type="InterPro" id="IPR023393">
    <property type="entry name" value="START-like_dom_sf"/>
</dbReference>
<gene>
    <name evidence="1" type="ORF">GCM10009639_14670</name>
</gene>
<evidence type="ECO:0000313" key="1">
    <source>
        <dbReference type="EMBL" id="GAA1388321.1"/>
    </source>
</evidence>
<sequence>MYGIRAAVITVPLVAGLLGGTAAQPVEGLTCRGAGVDPSAQVRYRTEVVIDAPLDVIWGLQTDVERWPSWQASVTGAERLDHGQFRAGSAFHWTTPVPPGTGIPATSLDIVSTVRQVKQGSCIRWTGPADGEGVHIDGVHVWNFSRVKGGVKASTEETHTGPQVDANVPMATEILKAGLEGWLADLKAAAEARASAGMPAPLGR</sequence>
<protein>
    <submittedName>
        <fullName evidence="1">SRPBCC family protein</fullName>
    </submittedName>
</protein>
<comment type="caution">
    <text evidence="1">The sequence shown here is derived from an EMBL/GenBank/DDBJ whole genome shotgun (WGS) entry which is preliminary data.</text>
</comment>